<proteinExistence type="predicted"/>
<organism evidence="1 2">
    <name type="scientific">Paenibacillus terrae</name>
    <dbReference type="NCBI Taxonomy" id="159743"/>
    <lineage>
        <taxon>Bacteria</taxon>
        <taxon>Bacillati</taxon>
        <taxon>Bacillota</taxon>
        <taxon>Bacilli</taxon>
        <taxon>Bacillales</taxon>
        <taxon>Paenibacillaceae</taxon>
        <taxon>Paenibacillus</taxon>
    </lineage>
</organism>
<reference evidence="1 2" key="1">
    <citation type="submission" date="2018-01" db="EMBL/GenBank/DDBJ databases">
        <title>Bacillales members from the olive rhizosphere are effective biological control agents against Verticillium dahliae.</title>
        <authorList>
            <person name="Gomez-Lama C."/>
            <person name="Legarda G."/>
            <person name="Ruano-Rosa D."/>
            <person name="Pizarro-Tobias P."/>
            <person name="Valverde-Corredor A."/>
            <person name="Niqui J.L."/>
            <person name="Trivino J.C."/>
            <person name="Roca A."/>
            <person name="Mercado-Blanco J."/>
        </authorList>
    </citation>
    <scope>NUCLEOTIDE SEQUENCE [LARGE SCALE GENOMIC DNA]</scope>
    <source>
        <strain evidence="1 2">PIC167</strain>
    </source>
</reference>
<dbReference type="Proteomes" id="UP000308114">
    <property type="component" value="Unassembled WGS sequence"/>
</dbReference>
<evidence type="ECO:0000313" key="1">
    <source>
        <dbReference type="EMBL" id="TKH44197.1"/>
    </source>
</evidence>
<dbReference type="EMBL" id="PNXQ01000012">
    <property type="protein sequence ID" value="TKH44197.1"/>
    <property type="molecule type" value="Genomic_DNA"/>
</dbReference>
<evidence type="ECO:0000313" key="2">
    <source>
        <dbReference type="Proteomes" id="UP000308114"/>
    </source>
</evidence>
<sequence length="147" mass="17340">MKTTHVGEIRKLVRRQVGTINTKFELNLAVKEEKLEKGFQMVADAPETIIYDPNEIKDVFNNPRFFDQAGVSTIANLIKILIAHETGHLIDYKRNSFLFYNKGHEEQMELNAWKLGEQYIDDEIRSEYETFKDFSLDSYRRSNKFKQ</sequence>
<dbReference type="AlphaFoldDB" id="A0A4U2PX88"/>
<name>A0A4U2PX88_9BACL</name>
<protein>
    <submittedName>
        <fullName evidence="1">Uncharacterized protein</fullName>
    </submittedName>
</protein>
<accession>A0A4U2PX88</accession>
<gene>
    <name evidence="1" type="ORF">C1I60_12760</name>
</gene>
<comment type="caution">
    <text evidence="1">The sequence shown here is derived from an EMBL/GenBank/DDBJ whole genome shotgun (WGS) entry which is preliminary data.</text>
</comment>